<dbReference type="Proteomes" id="UP000199071">
    <property type="component" value="Unassembled WGS sequence"/>
</dbReference>
<dbReference type="OrthoDB" id="4690547at2"/>
<dbReference type="EMBL" id="FMXQ01000007">
    <property type="protein sequence ID" value="SDB45487.1"/>
    <property type="molecule type" value="Genomic_DNA"/>
</dbReference>
<evidence type="ECO:0000313" key="5">
    <source>
        <dbReference type="Proteomes" id="UP000199071"/>
    </source>
</evidence>
<dbReference type="PANTHER" id="PTHR43008">
    <property type="entry name" value="BENZIL REDUCTASE"/>
    <property type="match status" value="1"/>
</dbReference>
<dbReference type="CDD" id="cd05233">
    <property type="entry name" value="SDR_c"/>
    <property type="match status" value="1"/>
</dbReference>
<name>A0A1G6DJW7_9HYPH</name>
<keyword evidence="2" id="KW-0560">Oxidoreductase</keyword>
<dbReference type="PRINTS" id="PR00081">
    <property type="entry name" value="GDHRDH"/>
</dbReference>
<keyword evidence="5" id="KW-1185">Reference proteome</keyword>
<proteinExistence type="inferred from homology"/>
<dbReference type="PROSITE" id="PS00061">
    <property type="entry name" value="ADH_SHORT"/>
    <property type="match status" value="1"/>
</dbReference>
<protein>
    <submittedName>
        <fullName evidence="4">Short-chain dehydrogenase</fullName>
    </submittedName>
</protein>
<accession>A0A1G6DJW7</accession>
<dbReference type="InterPro" id="IPR020904">
    <property type="entry name" value="Sc_DH/Rdtase_CS"/>
</dbReference>
<dbReference type="PANTHER" id="PTHR43008:SF7">
    <property type="entry name" value="SHORT CHAIN DEHYDROGENASE_REDUCTASE (AFU_ORTHOLOGUE AFUA_2G00830)"/>
    <property type="match status" value="1"/>
</dbReference>
<gene>
    <name evidence="4" type="ORF">SAMN02982931_03517</name>
</gene>
<reference evidence="4 5" key="1">
    <citation type="submission" date="2016-10" db="EMBL/GenBank/DDBJ databases">
        <authorList>
            <person name="de Groot N.N."/>
        </authorList>
    </citation>
    <scope>NUCLEOTIDE SEQUENCE [LARGE SCALE GENOMIC DNA]</scope>
    <source>
        <strain evidence="4 5">ATCC 35022</strain>
    </source>
</reference>
<dbReference type="InterPro" id="IPR002347">
    <property type="entry name" value="SDR_fam"/>
</dbReference>
<evidence type="ECO:0000313" key="4">
    <source>
        <dbReference type="EMBL" id="SDB45487.1"/>
    </source>
</evidence>
<dbReference type="AlphaFoldDB" id="A0A1G6DJW7"/>
<organism evidence="4 5">
    <name type="scientific">Bauldia litoralis</name>
    <dbReference type="NCBI Taxonomy" id="665467"/>
    <lineage>
        <taxon>Bacteria</taxon>
        <taxon>Pseudomonadati</taxon>
        <taxon>Pseudomonadota</taxon>
        <taxon>Alphaproteobacteria</taxon>
        <taxon>Hyphomicrobiales</taxon>
        <taxon>Kaistiaceae</taxon>
        <taxon>Bauldia</taxon>
    </lineage>
</organism>
<dbReference type="InterPro" id="IPR036291">
    <property type="entry name" value="NAD(P)-bd_dom_sf"/>
</dbReference>
<evidence type="ECO:0000256" key="3">
    <source>
        <dbReference type="RuleBase" id="RU000363"/>
    </source>
</evidence>
<dbReference type="Pfam" id="PF00106">
    <property type="entry name" value="adh_short"/>
    <property type="match status" value="1"/>
</dbReference>
<dbReference type="SUPFAM" id="SSF51735">
    <property type="entry name" value="NAD(P)-binding Rossmann-fold domains"/>
    <property type="match status" value="1"/>
</dbReference>
<dbReference type="STRING" id="665467.SAMN02982931_03517"/>
<evidence type="ECO:0000256" key="1">
    <source>
        <dbReference type="ARBA" id="ARBA00006484"/>
    </source>
</evidence>
<dbReference type="GO" id="GO:0050664">
    <property type="term" value="F:oxidoreductase activity, acting on NAD(P)H, oxygen as acceptor"/>
    <property type="evidence" value="ECO:0007669"/>
    <property type="project" value="TreeGrafter"/>
</dbReference>
<dbReference type="RefSeq" id="WP_090878306.1">
    <property type="nucleotide sequence ID" value="NZ_FMXQ01000007.1"/>
</dbReference>
<dbReference type="Gene3D" id="3.40.50.720">
    <property type="entry name" value="NAD(P)-binding Rossmann-like Domain"/>
    <property type="match status" value="1"/>
</dbReference>
<comment type="similarity">
    <text evidence="1 3">Belongs to the short-chain dehydrogenases/reductases (SDR) family.</text>
</comment>
<sequence length="283" mass="29928">MANHPALQAGRAAVITGGASGIGLAAAKRFAGLGMKIAIADLDPSALDAAAAVIDEATPGGDVQVITVPCDVSRMEEVQALRERAYDAFGDVAVLMNNAGTAPGGGPFDHYDRWQRVIGVNLWGVINGVHAFTPAMIGQGTDAMIVNTGSKQGITCPPGDTAYNVSKAGVKVLTEGLQHELRNTEGCRVSAHLLVPGWTHTAMTAGGATEKPDGAWWPDQVIDLLLEASGKGDFYIICPDNDVTREVDAKRIVWAAGDIAENRVPLSRWHPDYKEAFADYLKR</sequence>
<dbReference type="PRINTS" id="PR00080">
    <property type="entry name" value="SDRFAMILY"/>
</dbReference>
<evidence type="ECO:0000256" key="2">
    <source>
        <dbReference type="ARBA" id="ARBA00023002"/>
    </source>
</evidence>